<evidence type="ECO:0000313" key="2">
    <source>
        <dbReference type="EMBL" id="KAK7310871.1"/>
    </source>
</evidence>
<comment type="caution">
    <text evidence="2">The sequence shown here is derived from an EMBL/GenBank/DDBJ whole genome shotgun (WGS) entry which is preliminary data.</text>
</comment>
<organism evidence="2 3">
    <name type="scientific">Clitoria ternatea</name>
    <name type="common">Butterfly pea</name>
    <dbReference type="NCBI Taxonomy" id="43366"/>
    <lineage>
        <taxon>Eukaryota</taxon>
        <taxon>Viridiplantae</taxon>
        <taxon>Streptophyta</taxon>
        <taxon>Embryophyta</taxon>
        <taxon>Tracheophyta</taxon>
        <taxon>Spermatophyta</taxon>
        <taxon>Magnoliopsida</taxon>
        <taxon>eudicotyledons</taxon>
        <taxon>Gunneridae</taxon>
        <taxon>Pentapetalae</taxon>
        <taxon>rosids</taxon>
        <taxon>fabids</taxon>
        <taxon>Fabales</taxon>
        <taxon>Fabaceae</taxon>
        <taxon>Papilionoideae</taxon>
        <taxon>50 kb inversion clade</taxon>
        <taxon>NPAAA clade</taxon>
        <taxon>indigoferoid/millettioid clade</taxon>
        <taxon>Phaseoleae</taxon>
        <taxon>Clitoria</taxon>
    </lineage>
</organism>
<dbReference type="PANTHER" id="PTHR33095:SF14">
    <property type="entry name" value="AR781"/>
    <property type="match status" value="1"/>
</dbReference>
<feature type="region of interest" description="Disordered" evidence="1">
    <location>
        <begin position="103"/>
        <end position="123"/>
    </location>
</feature>
<evidence type="ECO:0000313" key="3">
    <source>
        <dbReference type="Proteomes" id="UP001359559"/>
    </source>
</evidence>
<dbReference type="EMBL" id="JAYKXN010000002">
    <property type="protein sequence ID" value="KAK7310871.1"/>
    <property type="molecule type" value="Genomic_DNA"/>
</dbReference>
<accession>A0AAN9K6L1</accession>
<evidence type="ECO:0000256" key="1">
    <source>
        <dbReference type="SAM" id="MobiDB-lite"/>
    </source>
</evidence>
<protein>
    <submittedName>
        <fullName evidence="2">Uncharacterized protein</fullName>
    </submittedName>
</protein>
<dbReference type="PANTHER" id="PTHR33095">
    <property type="entry name" value="OS07G0619500 PROTEIN"/>
    <property type="match status" value="1"/>
</dbReference>
<dbReference type="Pfam" id="PF07816">
    <property type="entry name" value="DUF1645"/>
    <property type="match status" value="1"/>
</dbReference>
<keyword evidence="3" id="KW-1185">Reference proteome</keyword>
<name>A0AAN9K6L1_CLITE</name>
<dbReference type="Proteomes" id="UP001359559">
    <property type="component" value="Unassembled WGS sequence"/>
</dbReference>
<sequence length="295" mass="33629">MVLPPNGSPTMDPFDFNRAGISPYLSAPSSPKSFGEYYYSSAPTTPSRFFNHFDYFHSQPTQNIDDGFAFFVTDEPHHSSRSAEELFDDGKIKPLNEDAASLDSAKSPLLSRAQPKKSPLAQGKKVIRDALSRKIEPNNETLPLGEERRGRDRIILDSSSYSRRSARSLSPYRVSHYTWDEEQQPRNVNKEDSVAVTTALKSSRKWRLRDFLLFRSASEGRGSSKDPLRKFPAFYKKAEPKNRGSDWPRTRRKEPVSAHELHYARKKVESEDLKKRTFLPYKQGILGRLAGLGTR</sequence>
<feature type="region of interest" description="Disordered" evidence="1">
    <location>
        <begin position="239"/>
        <end position="260"/>
    </location>
</feature>
<gene>
    <name evidence="2" type="ORF">RJT34_08643</name>
</gene>
<dbReference type="InterPro" id="IPR012442">
    <property type="entry name" value="DUF1645_plant"/>
</dbReference>
<proteinExistence type="predicted"/>
<reference evidence="2 3" key="1">
    <citation type="submission" date="2024-01" db="EMBL/GenBank/DDBJ databases">
        <title>The genomes of 5 underutilized Papilionoideae crops provide insights into root nodulation and disease resistance.</title>
        <authorList>
            <person name="Yuan L."/>
        </authorList>
    </citation>
    <scope>NUCLEOTIDE SEQUENCE [LARGE SCALE GENOMIC DNA]</scope>
    <source>
        <strain evidence="2">LY-2023</strain>
        <tissue evidence="2">Leaf</tissue>
    </source>
</reference>
<dbReference type="AlphaFoldDB" id="A0AAN9K6L1"/>